<keyword evidence="1" id="KW-1133">Transmembrane helix</keyword>
<name>A0AAV5MIZ8_9ROSI</name>
<accession>A0AAV5MIZ8</accession>
<keyword evidence="1" id="KW-0812">Transmembrane</keyword>
<comment type="caution">
    <text evidence="2">The sequence shown here is derived from an EMBL/GenBank/DDBJ whole genome shotgun (WGS) entry which is preliminary data.</text>
</comment>
<evidence type="ECO:0000256" key="1">
    <source>
        <dbReference type="SAM" id="Phobius"/>
    </source>
</evidence>
<feature type="transmembrane region" description="Helical" evidence="1">
    <location>
        <begin position="6"/>
        <end position="24"/>
    </location>
</feature>
<dbReference type="Proteomes" id="UP001054252">
    <property type="component" value="Unassembled WGS sequence"/>
</dbReference>
<reference evidence="2 3" key="1">
    <citation type="journal article" date="2021" name="Commun. Biol.">
        <title>The genome of Shorea leprosula (Dipterocarpaceae) highlights the ecological relevance of drought in aseasonal tropical rainforests.</title>
        <authorList>
            <person name="Ng K.K.S."/>
            <person name="Kobayashi M.J."/>
            <person name="Fawcett J.A."/>
            <person name="Hatakeyama M."/>
            <person name="Paape T."/>
            <person name="Ng C.H."/>
            <person name="Ang C.C."/>
            <person name="Tnah L.H."/>
            <person name="Lee C.T."/>
            <person name="Nishiyama T."/>
            <person name="Sese J."/>
            <person name="O'Brien M.J."/>
            <person name="Copetti D."/>
            <person name="Mohd Noor M.I."/>
            <person name="Ong R.C."/>
            <person name="Putra M."/>
            <person name="Sireger I.Z."/>
            <person name="Indrioko S."/>
            <person name="Kosugi Y."/>
            <person name="Izuno A."/>
            <person name="Isagi Y."/>
            <person name="Lee S.L."/>
            <person name="Shimizu K.K."/>
        </authorList>
    </citation>
    <scope>NUCLEOTIDE SEQUENCE [LARGE SCALE GENOMIC DNA]</scope>
    <source>
        <strain evidence="2">214</strain>
    </source>
</reference>
<sequence>MLTCYLWNWFILVILVVLLVGLYTSKSCAHQWEVYKRWP</sequence>
<protein>
    <recommendedName>
        <fullName evidence="4">ATP synthase F0 subunit 8</fullName>
    </recommendedName>
</protein>
<dbReference type="EMBL" id="BPVZ01000329">
    <property type="protein sequence ID" value="GKV49943.1"/>
    <property type="molecule type" value="Genomic_DNA"/>
</dbReference>
<gene>
    <name evidence="2" type="ORF">SLEP1_g56664</name>
</gene>
<evidence type="ECO:0000313" key="3">
    <source>
        <dbReference type="Proteomes" id="UP001054252"/>
    </source>
</evidence>
<dbReference type="AlphaFoldDB" id="A0AAV5MIZ8"/>
<evidence type="ECO:0000313" key="2">
    <source>
        <dbReference type="EMBL" id="GKV49943.1"/>
    </source>
</evidence>
<keyword evidence="3" id="KW-1185">Reference proteome</keyword>
<evidence type="ECO:0008006" key="4">
    <source>
        <dbReference type="Google" id="ProtNLM"/>
    </source>
</evidence>
<proteinExistence type="predicted"/>
<keyword evidence="1" id="KW-0472">Membrane</keyword>
<organism evidence="2 3">
    <name type="scientific">Rubroshorea leprosula</name>
    <dbReference type="NCBI Taxonomy" id="152421"/>
    <lineage>
        <taxon>Eukaryota</taxon>
        <taxon>Viridiplantae</taxon>
        <taxon>Streptophyta</taxon>
        <taxon>Embryophyta</taxon>
        <taxon>Tracheophyta</taxon>
        <taxon>Spermatophyta</taxon>
        <taxon>Magnoliopsida</taxon>
        <taxon>eudicotyledons</taxon>
        <taxon>Gunneridae</taxon>
        <taxon>Pentapetalae</taxon>
        <taxon>rosids</taxon>
        <taxon>malvids</taxon>
        <taxon>Malvales</taxon>
        <taxon>Dipterocarpaceae</taxon>
        <taxon>Rubroshorea</taxon>
    </lineage>
</organism>